<keyword evidence="2" id="KW-0808">Transferase</keyword>
<sequence length="340" mass="37695">MTPEFIRISSADYPTALTFLAITNRANEVDLPGWPPFPEIAFRASLDLPWPGNAEEKYLVLLDGEPAGVVDFTIPLLDNVTNFFSTVRTDPAMRGRGVGAAMVQFSIDRARELGRARVALNSAIPIPGSDGPEDPAVAALAARFGFKAVLPEVHRALDVATIDEEALDRMLADAWTKADGYELVQWSGDVPERFVEDVAYLDGRLIEDAPMGDLVIEAMKIDAQRVRDTEAAIKARGRRPHDSGMVHTESGRLVCWTSIVAEEGLDWHAWQQITIVEPQHRGHRLGTIVKIANLRYFMKAEPKVTEIGTFNAAANSYMIAINEDMGFRARHAFENWQLEL</sequence>
<dbReference type="Proteomes" id="UP000587527">
    <property type="component" value="Unassembled WGS sequence"/>
</dbReference>
<evidence type="ECO:0000259" key="1">
    <source>
        <dbReference type="PROSITE" id="PS51186"/>
    </source>
</evidence>
<dbReference type="AlphaFoldDB" id="A0A841BTB5"/>
<dbReference type="CDD" id="cd04301">
    <property type="entry name" value="NAT_SF"/>
    <property type="match status" value="1"/>
</dbReference>
<gene>
    <name evidence="2" type="ORF">F4553_004047</name>
</gene>
<feature type="domain" description="N-acetyltransferase" evidence="1">
    <location>
        <begin position="6"/>
        <end position="168"/>
    </location>
</feature>
<dbReference type="InterPro" id="IPR016181">
    <property type="entry name" value="Acyl_CoA_acyltransferase"/>
</dbReference>
<reference evidence="2 3" key="1">
    <citation type="submission" date="2020-08" db="EMBL/GenBank/DDBJ databases">
        <title>Sequencing the genomes of 1000 actinobacteria strains.</title>
        <authorList>
            <person name="Klenk H.-P."/>
        </authorList>
    </citation>
    <scope>NUCLEOTIDE SEQUENCE [LARGE SCALE GENOMIC DNA]</scope>
    <source>
        <strain evidence="2 3">DSM 45362</strain>
    </source>
</reference>
<keyword evidence="3" id="KW-1185">Reference proteome</keyword>
<dbReference type="SUPFAM" id="SSF55729">
    <property type="entry name" value="Acyl-CoA N-acyltransferases (Nat)"/>
    <property type="match status" value="2"/>
</dbReference>
<protein>
    <submittedName>
        <fullName evidence="2">GNAT superfamily N-acetyltransferase</fullName>
    </submittedName>
</protein>
<proteinExistence type="predicted"/>
<accession>A0A841BTB5</accession>
<comment type="caution">
    <text evidence="2">The sequence shown here is derived from an EMBL/GenBank/DDBJ whole genome shotgun (WGS) entry which is preliminary data.</text>
</comment>
<organism evidence="2 3">
    <name type="scientific">Allocatelliglobosispora scoriae</name>
    <dbReference type="NCBI Taxonomy" id="643052"/>
    <lineage>
        <taxon>Bacteria</taxon>
        <taxon>Bacillati</taxon>
        <taxon>Actinomycetota</taxon>
        <taxon>Actinomycetes</taxon>
        <taxon>Micromonosporales</taxon>
        <taxon>Micromonosporaceae</taxon>
        <taxon>Allocatelliglobosispora</taxon>
    </lineage>
</organism>
<evidence type="ECO:0000313" key="3">
    <source>
        <dbReference type="Proteomes" id="UP000587527"/>
    </source>
</evidence>
<dbReference type="GO" id="GO:0016747">
    <property type="term" value="F:acyltransferase activity, transferring groups other than amino-acyl groups"/>
    <property type="evidence" value="ECO:0007669"/>
    <property type="project" value="InterPro"/>
</dbReference>
<name>A0A841BTB5_9ACTN</name>
<dbReference type="EMBL" id="JACHMN010000002">
    <property type="protein sequence ID" value="MBB5870668.1"/>
    <property type="molecule type" value="Genomic_DNA"/>
</dbReference>
<evidence type="ECO:0000313" key="2">
    <source>
        <dbReference type="EMBL" id="MBB5870668.1"/>
    </source>
</evidence>
<dbReference type="InterPro" id="IPR000182">
    <property type="entry name" value="GNAT_dom"/>
</dbReference>
<dbReference type="Pfam" id="PF00583">
    <property type="entry name" value="Acetyltransf_1"/>
    <property type="match status" value="1"/>
</dbReference>
<dbReference type="RefSeq" id="WP_184838202.1">
    <property type="nucleotide sequence ID" value="NZ_JACHMN010000002.1"/>
</dbReference>
<dbReference type="PROSITE" id="PS51186">
    <property type="entry name" value="GNAT"/>
    <property type="match status" value="1"/>
</dbReference>
<dbReference type="Gene3D" id="3.40.630.30">
    <property type="match status" value="1"/>
</dbReference>